<evidence type="ECO:0000313" key="1">
    <source>
        <dbReference type="EMBL" id="CAB4146392.1"/>
    </source>
</evidence>
<evidence type="ECO:0000313" key="2">
    <source>
        <dbReference type="EMBL" id="CAB4161182.1"/>
    </source>
</evidence>
<protein>
    <submittedName>
        <fullName evidence="2">Uncharacterized protein</fullName>
    </submittedName>
</protein>
<proteinExistence type="predicted"/>
<name>A0A6J5NQX1_9CAUD</name>
<reference evidence="2" key="1">
    <citation type="submission" date="2020-04" db="EMBL/GenBank/DDBJ databases">
        <authorList>
            <person name="Chiriac C."/>
            <person name="Salcher M."/>
            <person name="Ghai R."/>
            <person name="Kavagutti S V."/>
        </authorList>
    </citation>
    <scope>NUCLEOTIDE SEQUENCE</scope>
</reference>
<sequence>MLTEEKAGSKRIVVLERLHQRYNVLRCTRERVDLMRGAARHV</sequence>
<dbReference type="EMBL" id="LR796717">
    <property type="protein sequence ID" value="CAB4161182.1"/>
    <property type="molecule type" value="Genomic_DNA"/>
</dbReference>
<accession>A0A6J5NQX1</accession>
<dbReference type="EMBL" id="LR796469">
    <property type="protein sequence ID" value="CAB4146392.1"/>
    <property type="molecule type" value="Genomic_DNA"/>
</dbReference>
<evidence type="ECO:0000313" key="3">
    <source>
        <dbReference type="EMBL" id="CAB4187169.1"/>
    </source>
</evidence>
<dbReference type="EMBL" id="LR797106">
    <property type="protein sequence ID" value="CAB4187169.1"/>
    <property type="molecule type" value="Genomic_DNA"/>
</dbReference>
<organism evidence="2">
    <name type="scientific">uncultured Caudovirales phage</name>
    <dbReference type="NCBI Taxonomy" id="2100421"/>
    <lineage>
        <taxon>Viruses</taxon>
        <taxon>Duplodnaviria</taxon>
        <taxon>Heunggongvirae</taxon>
        <taxon>Uroviricota</taxon>
        <taxon>Caudoviricetes</taxon>
        <taxon>Peduoviridae</taxon>
        <taxon>Maltschvirus</taxon>
        <taxon>Maltschvirus maltsch</taxon>
    </lineage>
</organism>
<gene>
    <name evidence="3" type="ORF">UFOVP1161_15</name>
    <name evidence="1" type="ORF">UFOVP501_15</name>
    <name evidence="2" type="ORF">UFOVP762_36</name>
</gene>